<keyword evidence="3" id="KW-1185">Reference proteome</keyword>
<dbReference type="RefSeq" id="WP_345027594.1">
    <property type="nucleotide sequence ID" value="NZ_BAABEY010000015.1"/>
</dbReference>
<evidence type="ECO:0000313" key="3">
    <source>
        <dbReference type="Proteomes" id="UP001501508"/>
    </source>
</evidence>
<dbReference type="PROSITE" id="PS51704">
    <property type="entry name" value="GP_PDE"/>
    <property type="match status" value="1"/>
</dbReference>
<evidence type="ECO:0000313" key="2">
    <source>
        <dbReference type="EMBL" id="GAA4436296.1"/>
    </source>
</evidence>
<dbReference type="InterPro" id="IPR017946">
    <property type="entry name" value="PLC-like_Pdiesterase_TIM-brl"/>
</dbReference>
<feature type="domain" description="GP-PDE" evidence="1">
    <location>
        <begin position="50"/>
        <end position="150"/>
    </location>
</feature>
<organism evidence="2 3">
    <name type="scientific">Ravibacter arvi</name>
    <dbReference type="NCBI Taxonomy" id="2051041"/>
    <lineage>
        <taxon>Bacteria</taxon>
        <taxon>Pseudomonadati</taxon>
        <taxon>Bacteroidota</taxon>
        <taxon>Cytophagia</taxon>
        <taxon>Cytophagales</taxon>
        <taxon>Spirosomataceae</taxon>
        <taxon>Ravibacter</taxon>
    </lineage>
</organism>
<dbReference type="InterPro" id="IPR030395">
    <property type="entry name" value="GP_PDE_dom"/>
</dbReference>
<dbReference type="Proteomes" id="UP001501508">
    <property type="component" value="Unassembled WGS sequence"/>
</dbReference>
<protein>
    <recommendedName>
        <fullName evidence="1">GP-PDE domain-containing protein</fullName>
    </recommendedName>
</protein>
<proteinExistence type="predicted"/>
<gene>
    <name evidence="2" type="ORF">GCM10023091_14030</name>
</gene>
<dbReference type="CDD" id="cd08566">
    <property type="entry name" value="GDPD_AtGDE_like"/>
    <property type="match status" value="1"/>
</dbReference>
<dbReference type="EMBL" id="BAABEY010000015">
    <property type="protein sequence ID" value="GAA4436296.1"/>
    <property type="molecule type" value="Genomic_DNA"/>
</dbReference>
<comment type="caution">
    <text evidence="2">The sequence shown here is derived from an EMBL/GenBank/DDBJ whole genome shotgun (WGS) entry which is preliminary data.</text>
</comment>
<dbReference type="Pfam" id="PF03009">
    <property type="entry name" value="GDPD"/>
    <property type="match status" value="1"/>
</dbReference>
<name>A0ABP8LT91_9BACT</name>
<dbReference type="SUPFAM" id="SSF51695">
    <property type="entry name" value="PLC-like phosphodiesterases"/>
    <property type="match status" value="1"/>
</dbReference>
<dbReference type="Gene3D" id="3.20.20.190">
    <property type="entry name" value="Phosphatidylinositol (PI) phosphodiesterase"/>
    <property type="match status" value="1"/>
</dbReference>
<accession>A0ABP8LT91</accession>
<evidence type="ECO:0000259" key="1">
    <source>
        <dbReference type="PROSITE" id="PS51704"/>
    </source>
</evidence>
<sequence length="310" mass="34882">MRNSWLKGMLLVGLALGVVPVTGQDKLHVIALKKPKETHAFLQFSKGDLPVIAGHRGTVEDGFPENSIEGMAHTLKFTPAIFEIDPRLTKDSVIVLMHDATLDRTTTGTGKIGDYTYAELRKLFLKDAKGNVTPYKIPTLEEVFEWARGKTIVNLDQKGVPYAMIADLIRKNKAEAFVMITAHSVEHAQFYLQRNPQQTFSAFMRTREQFDAYEKSGIPFNQLMAYIGPEVKESNRELYHLINGKGAMAMISSASTYDKLPDKEARKERYRAIINDGASVLETDFPIEAAGAIQSMYPEKAPKRRFIKKR</sequence>
<dbReference type="PANTHER" id="PTHR46320:SF1">
    <property type="entry name" value="GLYCEROPHOSPHODIESTER PHOSPHODIESTERASE 1"/>
    <property type="match status" value="1"/>
</dbReference>
<dbReference type="PANTHER" id="PTHR46320">
    <property type="entry name" value="GLYCEROPHOSPHODIESTER PHOSPHODIESTERASE 1"/>
    <property type="match status" value="1"/>
</dbReference>
<reference evidence="3" key="1">
    <citation type="journal article" date="2019" name="Int. J. Syst. Evol. Microbiol.">
        <title>The Global Catalogue of Microorganisms (GCM) 10K type strain sequencing project: providing services to taxonomists for standard genome sequencing and annotation.</title>
        <authorList>
            <consortium name="The Broad Institute Genomics Platform"/>
            <consortium name="The Broad Institute Genome Sequencing Center for Infectious Disease"/>
            <person name="Wu L."/>
            <person name="Ma J."/>
        </authorList>
    </citation>
    <scope>NUCLEOTIDE SEQUENCE [LARGE SCALE GENOMIC DNA]</scope>
    <source>
        <strain evidence="3">JCM 31920</strain>
    </source>
</reference>